<evidence type="ECO:0000256" key="7">
    <source>
        <dbReference type="ARBA" id="ARBA00023136"/>
    </source>
</evidence>
<dbReference type="SMART" id="SM00930">
    <property type="entry name" value="NIL"/>
    <property type="match status" value="1"/>
</dbReference>
<dbReference type="SMART" id="SM00382">
    <property type="entry name" value="AAA"/>
    <property type="match status" value="1"/>
</dbReference>
<reference evidence="9 10" key="1">
    <citation type="journal article" date="2022" name="Res Sq">
        <title>Evolution of multicellular longitudinally dividing oral cavity symbionts (Neisseriaceae).</title>
        <authorList>
            <person name="Nyongesa S."/>
            <person name="Weber P."/>
            <person name="Bernet E."/>
            <person name="Pullido F."/>
            <person name="Nieckarz M."/>
            <person name="Delaby M."/>
            <person name="Nieves C."/>
            <person name="Viehboeck T."/>
            <person name="Krause N."/>
            <person name="Rivera-Millot A."/>
            <person name="Nakamura A."/>
            <person name="Vischer N."/>
            <person name="VanNieuwenhze M."/>
            <person name="Brun Y."/>
            <person name="Cava F."/>
            <person name="Bulgheresi S."/>
            <person name="Veyrier F."/>
        </authorList>
    </citation>
    <scope>NUCLEOTIDE SEQUENCE [LARGE SCALE GENOMIC DNA]</scope>
    <source>
        <strain evidence="9 10">SN4</strain>
    </source>
</reference>
<dbReference type="Gene3D" id="3.30.70.260">
    <property type="match status" value="1"/>
</dbReference>
<dbReference type="InterPro" id="IPR003593">
    <property type="entry name" value="AAA+_ATPase"/>
</dbReference>
<dbReference type="SUPFAM" id="SSF52540">
    <property type="entry name" value="P-loop containing nucleoside triphosphate hydrolases"/>
    <property type="match status" value="1"/>
</dbReference>
<keyword evidence="4 9" id="KW-0067">ATP-binding</keyword>
<dbReference type="GO" id="GO:0005524">
    <property type="term" value="F:ATP binding"/>
    <property type="evidence" value="ECO:0007669"/>
    <property type="project" value="UniProtKB-KW"/>
</dbReference>
<keyword evidence="7" id="KW-0472">Membrane</keyword>
<dbReference type="InterPro" id="IPR027417">
    <property type="entry name" value="P-loop_NTPase"/>
</dbReference>
<dbReference type="InterPro" id="IPR041701">
    <property type="entry name" value="MetN_ABC"/>
</dbReference>
<dbReference type="PANTHER" id="PTHR43166:SF30">
    <property type="entry name" value="METHIONINE IMPORT ATP-BINDING PROTEIN METN"/>
    <property type="match status" value="1"/>
</dbReference>
<dbReference type="Gene3D" id="3.40.50.300">
    <property type="entry name" value="P-loop containing nucleotide triphosphate hydrolases"/>
    <property type="match status" value="1"/>
</dbReference>
<dbReference type="RefSeq" id="WP_058305015.1">
    <property type="nucleotide sequence ID" value="NZ_CABKVG010000005.1"/>
</dbReference>
<evidence type="ECO:0000256" key="6">
    <source>
        <dbReference type="ARBA" id="ARBA00022970"/>
    </source>
</evidence>
<proteinExistence type="predicted"/>
<dbReference type="InterPro" id="IPR003439">
    <property type="entry name" value="ABC_transporter-like_ATP-bd"/>
</dbReference>
<keyword evidence="2" id="KW-1003">Cell membrane</keyword>
<dbReference type="Pfam" id="PF09383">
    <property type="entry name" value="NIL"/>
    <property type="match status" value="1"/>
</dbReference>
<protein>
    <submittedName>
        <fullName evidence="9">ATP-binding cassette domain-containing protein</fullName>
    </submittedName>
</protein>
<dbReference type="PANTHER" id="PTHR43166">
    <property type="entry name" value="AMINO ACID IMPORT ATP-BINDING PROTEIN"/>
    <property type="match status" value="1"/>
</dbReference>
<dbReference type="PROSITE" id="PS50893">
    <property type="entry name" value="ABC_TRANSPORTER_2"/>
    <property type="match status" value="1"/>
</dbReference>
<evidence type="ECO:0000256" key="4">
    <source>
        <dbReference type="ARBA" id="ARBA00022840"/>
    </source>
</evidence>
<dbReference type="CDD" id="cd03258">
    <property type="entry name" value="ABC_MetN_methionine_transporter"/>
    <property type="match status" value="1"/>
</dbReference>
<dbReference type="InterPro" id="IPR045865">
    <property type="entry name" value="ACT-like_dom_sf"/>
</dbReference>
<name>A0ABY4E4M0_9NEIS</name>
<dbReference type="InterPro" id="IPR018449">
    <property type="entry name" value="NIL_domain"/>
</dbReference>
<organism evidence="9 10">
    <name type="scientific">Vitreoscilla massiliensis</name>
    <dbReference type="NCBI Taxonomy" id="1689272"/>
    <lineage>
        <taxon>Bacteria</taxon>
        <taxon>Pseudomonadati</taxon>
        <taxon>Pseudomonadota</taxon>
        <taxon>Betaproteobacteria</taxon>
        <taxon>Neisseriales</taxon>
        <taxon>Neisseriaceae</taxon>
        <taxon>Vitreoscilla</taxon>
    </lineage>
</organism>
<accession>A0ABY4E4M0</accession>
<evidence type="ECO:0000259" key="8">
    <source>
        <dbReference type="PROSITE" id="PS50893"/>
    </source>
</evidence>
<evidence type="ECO:0000313" key="9">
    <source>
        <dbReference type="EMBL" id="UOO90691.1"/>
    </source>
</evidence>
<dbReference type="InterPro" id="IPR050086">
    <property type="entry name" value="MetN_ABC_transporter-like"/>
</dbReference>
<dbReference type="Pfam" id="PF00005">
    <property type="entry name" value="ABC_tran"/>
    <property type="match status" value="1"/>
</dbReference>
<evidence type="ECO:0000256" key="3">
    <source>
        <dbReference type="ARBA" id="ARBA00022741"/>
    </source>
</evidence>
<gene>
    <name evidence="9" type="ORF">LVJ82_06915</name>
</gene>
<keyword evidence="6" id="KW-0029">Amino-acid transport</keyword>
<dbReference type="Proteomes" id="UP000832011">
    <property type="component" value="Chromosome"/>
</dbReference>
<dbReference type="EMBL" id="CP091511">
    <property type="protein sequence ID" value="UOO90691.1"/>
    <property type="molecule type" value="Genomic_DNA"/>
</dbReference>
<dbReference type="PROSITE" id="PS00211">
    <property type="entry name" value="ABC_TRANSPORTER_1"/>
    <property type="match status" value="1"/>
</dbReference>
<keyword evidence="3" id="KW-0547">Nucleotide-binding</keyword>
<evidence type="ECO:0000313" key="10">
    <source>
        <dbReference type="Proteomes" id="UP000832011"/>
    </source>
</evidence>
<keyword evidence="5" id="KW-1278">Translocase</keyword>
<evidence type="ECO:0000256" key="1">
    <source>
        <dbReference type="ARBA" id="ARBA00022448"/>
    </source>
</evidence>
<dbReference type="SUPFAM" id="SSF55021">
    <property type="entry name" value="ACT-like"/>
    <property type="match status" value="1"/>
</dbReference>
<evidence type="ECO:0000256" key="2">
    <source>
        <dbReference type="ARBA" id="ARBA00022475"/>
    </source>
</evidence>
<keyword evidence="10" id="KW-1185">Reference proteome</keyword>
<keyword evidence="1" id="KW-0813">Transport</keyword>
<dbReference type="InterPro" id="IPR017871">
    <property type="entry name" value="ABC_transporter-like_CS"/>
</dbReference>
<sequence>MVRFEQVDKTYLKNGRSVAALRHINVDIAAGSVFGIIGHSGAGKSTLLRLINGLEAPTTGRLSVLGQDLGQASASALKTLQKQIGMVFQHFNLLDSKTVFENVALPLRLNKVGSIEIEERVMDLLEYVGLADKAHVRPNQLSGGQKQRVGIARALVNRPQILLCDEATSALDPQTTASILALLKRINQEQGITIILITHEMEVIQKIAHQVAVMSGGEIVESGDTADIFQHPKHPVTQEFIATVIQKDFPLKLVQQLHSAKNQDSQIVRLEFLQQSAQQTVMNDMLLTHTVKANILFANMIEIDGQVIGSMFVQLTGRLAERKVALQYLIDRNVVVDQGVAYV</sequence>
<feature type="domain" description="ABC transporter" evidence="8">
    <location>
        <begin position="2"/>
        <end position="241"/>
    </location>
</feature>
<evidence type="ECO:0000256" key="5">
    <source>
        <dbReference type="ARBA" id="ARBA00022967"/>
    </source>
</evidence>